<dbReference type="EMBL" id="CAKXYY010000003">
    <property type="protein sequence ID" value="CAH2351414.1"/>
    <property type="molecule type" value="Genomic_DNA"/>
</dbReference>
<evidence type="ECO:0000313" key="3">
    <source>
        <dbReference type="EMBL" id="CAH2351414.1"/>
    </source>
</evidence>
<evidence type="ECO:0000256" key="1">
    <source>
        <dbReference type="ARBA" id="ARBA00009884"/>
    </source>
</evidence>
<dbReference type="Gene3D" id="3.40.50.2060">
    <property type="match status" value="1"/>
</dbReference>
<dbReference type="AlphaFoldDB" id="A0A9P0QMZ9"/>
<accession>A0A9P0QMZ9</accession>
<comment type="caution">
    <text evidence="3">The sequence shown here is derived from an EMBL/GenBank/DDBJ whole genome shotgun (WGS) entry which is preliminary data.</text>
</comment>
<gene>
    <name evidence="3" type="ORF">CLIB1423_03S05754</name>
</gene>
<dbReference type="Proteomes" id="UP000837801">
    <property type="component" value="Unassembled WGS sequence"/>
</dbReference>
<protein>
    <submittedName>
        <fullName evidence="3">Protein Sly1p</fullName>
    </submittedName>
</protein>
<dbReference type="InterPro" id="IPR043127">
    <property type="entry name" value="Sec-1-like_dom3a"/>
</dbReference>
<evidence type="ECO:0000313" key="4">
    <source>
        <dbReference type="Proteomes" id="UP000837801"/>
    </source>
</evidence>
<sequence>MSLVEDTLRQRQIGTLERMLHLNKDGAADLTLASQTEELVWKVLVLDSKSQAIVSSVLRVNDLLRCGVTIHSLIHSKRSPLPDVPAVYFVEPTTANIKQIIEDLTNEMYEGFYINFTSTIDRELLEEFAKKVAISGQGHKIHQVYDQYLDFIVTEPELFSLDLDQVYTKFNNPLTKEDEIHQLADTIANGILASIITLGNIPIIRCSRGGPAELVATQLDLKLRDYANNTRTLNNNSSSNTQSGNNAGASSNGTAVQQRPVLILLDRSIDLASMFSHSWIYQCMVSDVLELKRNTIKVVKFDDTNTSPDGTVKQNVKQYDVDPNDFFWYKNSQLPFPDVVENADMDLNTYKKDAHDLTAKTGISSFNDIDPSNPNADTANIQQAVDALPELTARKATLDMHMDVLATLLKELEAKSLDKFFEIEQNYNDPKIQSQFLEILKSESKRDNSADKLRTYLILILVTNLPKSFQDECESILRSKEGLSDKLNALNYIKKYKEIMKLSNLPLTDLANDGGSSGSSNGGYDSKNNSALFNGLSSKLYGLTEGRITEGLTSLASGLKNLLPDKKQLPITNVVEAIMDPTNAPTSSVQLTDDYLYLDPKSRGGHSKPPKRQTYQDSLVFIVGGGNYLEYSNLQEWSNQPNKPNKSITYGSTSIITATEFLDQCARLGKLEN</sequence>
<dbReference type="Gene3D" id="3.90.830.10">
    <property type="entry name" value="Syntaxin Binding Protein 1, Chain A, domain 2"/>
    <property type="match status" value="1"/>
</dbReference>
<evidence type="ECO:0000256" key="2">
    <source>
        <dbReference type="SAM" id="MobiDB-lite"/>
    </source>
</evidence>
<dbReference type="SUPFAM" id="SSF56815">
    <property type="entry name" value="Sec1/munc18-like (SM) proteins"/>
    <property type="match status" value="1"/>
</dbReference>
<dbReference type="Gene3D" id="3.40.50.1910">
    <property type="match status" value="1"/>
</dbReference>
<dbReference type="InterPro" id="IPR036045">
    <property type="entry name" value="Sec1-like_sf"/>
</dbReference>
<dbReference type="GO" id="GO:0016192">
    <property type="term" value="P:vesicle-mediated transport"/>
    <property type="evidence" value="ECO:0007669"/>
    <property type="project" value="InterPro"/>
</dbReference>
<dbReference type="OrthoDB" id="10251230at2759"/>
<dbReference type="PIRSF" id="PIRSF005715">
    <property type="entry name" value="VPS45_Sec1"/>
    <property type="match status" value="1"/>
</dbReference>
<dbReference type="Gene3D" id="1.25.40.60">
    <property type="match status" value="1"/>
</dbReference>
<organism evidence="3 4">
    <name type="scientific">[Candida] railenensis</name>
    <dbReference type="NCBI Taxonomy" id="45579"/>
    <lineage>
        <taxon>Eukaryota</taxon>
        <taxon>Fungi</taxon>
        <taxon>Dikarya</taxon>
        <taxon>Ascomycota</taxon>
        <taxon>Saccharomycotina</taxon>
        <taxon>Pichiomycetes</taxon>
        <taxon>Debaryomycetaceae</taxon>
        <taxon>Kurtzmaniella</taxon>
    </lineage>
</organism>
<reference evidence="3" key="1">
    <citation type="submission" date="2022-03" db="EMBL/GenBank/DDBJ databases">
        <authorList>
            <person name="Legras J.-L."/>
            <person name="Devillers H."/>
            <person name="Grondin C."/>
        </authorList>
    </citation>
    <scope>NUCLEOTIDE SEQUENCE</scope>
    <source>
        <strain evidence="3">CLIB 1423</strain>
    </source>
</reference>
<dbReference type="PANTHER" id="PTHR11679">
    <property type="entry name" value="VESICLE PROTEIN SORTING-ASSOCIATED"/>
    <property type="match status" value="1"/>
</dbReference>
<name>A0A9P0QMZ9_9ASCO</name>
<feature type="region of interest" description="Disordered" evidence="2">
    <location>
        <begin position="230"/>
        <end position="253"/>
    </location>
</feature>
<dbReference type="InterPro" id="IPR027482">
    <property type="entry name" value="Sec1-like_dom2"/>
</dbReference>
<dbReference type="InterPro" id="IPR001619">
    <property type="entry name" value="Sec1-like"/>
</dbReference>
<proteinExistence type="inferred from homology"/>
<comment type="similarity">
    <text evidence="1">Belongs to the STXBP/unc-18/SEC1 family.</text>
</comment>
<dbReference type="InterPro" id="IPR043154">
    <property type="entry name" value="Sec-1-like_dom1"/>
</dbReference>
<dbReference type="Pfam" id="PF00995">
    <property type="entry name" value="Sec1"/>
    <property type="match status" value="1"/>
</dbReference>
<keyword evidence="4" id="KW-1185">Reference proteome</keyword>